<dbReference type="SUPFAM" id="SSF55681">
    <property type="entry name" value="Class II aaRS and biotin synthetases"/>
    <property type="match status" value="1"/>
</dbReference>
<dbReference type="InterPro" id="IPR004143">
    <property type="entry name" value="BPL_LPL_catalytic"/>
</dbReference>
<dbReference type="GO" id="GO:0005737">
    <property type="term" value="C:cytoplasm"/>
    <property type="evidence" value="ECO:0007669"/>
    <property type="project" value="TreeGrafter"/>
</dbReference>
<evidence type="ECO:0000313" key="3">
    <source>
        <dbReference type="EMBL" id="MBD3689539.1"/>
    </source>
</evidence>
<dbReference type="EMBL" id="JACRUO010000001">
    <property type="protein sequence ID" value="MBD3689539.1"/>
    <property type="molecule type" value="Genomic_DNA"/>
</dbReference>
<proteinExistence type="predicted"/>
<dbReference type="PROSITE" id="PS51733">
    <property type="entry name" value="BPL_LPL_CATALYTIC"/>
    <property type="match status" value="1"/>
</dbReference>
<dbReference type="Proteomes" id="UP000627538">
    <property type="component" value="Unassembled WGS sequence"/>
</dbReference>
<keyword evidence="1 3" id="KW-0436">Ligase</keyword>
<comment type="caution">
    <text evidence="3">The sequence shown here is derived from an EMBL/GenBank/DDBJ whole genome shotgun (WGS) entry which is preliminary data.</text>
</comment>
<dbReference type="AlphaFoldDB" id="A0A8I0GGD7"/>
<protein>
    <submittedName>
        <fullName evidence="3">Biotin--[acetyl-CoA-carboxylase] ligase</fullName>
        <ecNumber evidence="3">6.3.4.15</ecNumber>
    </submittedName>
</protein>
<dbReference type="EC" id="6.3.4.15" evidence="3"/>
<evidence type="ECO:0000256" key="1">
    <source>
        <dbReference type="ARBA" id="ARBA00022598"/>
    </source>
</evidence>
<dbReference type="CDD" id="cd16442">
    <property type="entry name" value="BPL"/>
    <property type="match status" value="1"/>
</dbReference>
<evidence type="ECO:0000259" key="2">
    <source>
        <dbReference type="PROSITE" id="PS51733"/>
    </source>
</evidence>
<evidence type="ECO:0000313" key="4">
    <source>
        <dbReference type="Proteomes" id="UP000627538"/>
    </source>
</evidence>
<dbReference type="PANTHER" id="PTHR12835:SF5">
    <property type="entry name" value="BIOTIN--PROTEIN LIGASE"/>
    <property type="match status" value="1"/>
</dbReference>
<organism evidence="3 4">
    <name type="scientific">Nanchangia anserum</name>
    <dbReference type="NCBI Taxonomy" id="2692125"/>
    <lineage>
        <taxon>Bacteria</taxon>
        <taxon>Bacillati</taxon>
        <taxon>Actinomycetota</taxon>
        <taxon>Actinomycetes</taxon>
        <taxon>Actinomycetales</taxon>
        <taxon>Actinomycetaceae</taxon>
        <taxon>Nanchangia</taxon>
    </lineage>
</organism>
<dbReference type="NCBIfam" id="TIGR00121">
    <property type="entry name" value="birA_ligase"/>
    <property type="match status" value="1"/>
</dbReference>
<sequence>MSQWHTEWVDEVDSTQSYARARLADLGTPAPLWGVVAAHQRAGRGRYQRTWADDAGTSLLTSLLVVTDSAGLPWVSARAGLALARSLATAPGRGDEGEISVKWPNDVLIDARKVAGILSEHVDVAGGMHRVLVGIGVNIGTVPAHAPAEAGAVPAAWFPGDARAQLLDAVRTELTELLAESPTTTRAAYLDALAGIGSPARASLADGTTVRGHIAGITETAALILDTEAGRVTVTAADLALTPKECETA</sequence>
<gene>
    <name evidence="3" type="ORF">H8R10_04775</name>
</gene>
<dbReference type="InterPro" id="IPR004408">
    <property type="entry name" value="Biotin_CoA_COase_ligase"/>
</dbReference>
<dbReference type="Gene3D" id="3.30.930.10">
    <property type="entry name" value="Bira Bifunctional Protein, Domain 2"/>
    <property type="match status" value="1"/>
</dbReference>
<dbReference type="RefSeq" id="WP_191071580.1">
    <property type="nucleotide sequence ID" value="NZ_CP060506.1"/>
</dbReference>
<dbReference type="PANTHER" id="PTHR12835">
    <property type="entry name" value="BIOTIN PROTEIN LIGASE"/>
    <property type="match status" value="1"/>
</dbReference>
<dbReference type="Pfam" id="PF03099">
    <property type="entry name" value="BPL_LplA_LipB"/>
    <property type="match status" value="1"/>
</dbReference>
<dbReference type="GO" id="GO:0004077">
    <property type="term" value="F:biotin--[biotin carboxyl-carrier protein] ligase activity"/>
    <property type="evidence" value="ECO:0007669"/>
    <property type="project" value="UniProtKB-EC"/>
</dbReference>
<reference evidence="3 4" key="1">
    <citation type="submission" date="2020-08" db="EMBL/GenBank/DDBJ databases">
        <title>Winkia gen. nov., sp. nov., isolated from faeces of the Anser albifrons in China.</title>
        <authorList>
            <person name="Liu Q."/>
        </authorList>
    </citation>
    <scope>NUCLEOTIDE SEQUENCE [LARGE SCALE GENOMIC DNA]</scope>
    <source>
        <strain evidence="3 4">C62</strain>
    </source>
</reference>
<accession>A0A8I0GGD7</accession>
<dbReference type="Gene3D" id="2.30.30.100">
    <property type="match status" value="1"/>
</dbReference>
<feature type="domain" description="BPL/LPL catalytic" evidence="2">
    <location>
        <begin position="9"/>
        <end position="182"/>
    </location>
</feature>
<name>A0A8I0GGD7_9ACTO</name>
<dbReference type="InterPro" id="IPR045864">
    <property type="entry name" value="aa-tRNA-synth_II/BPL/LPL"/>
</dbReference>
<keyword evidence="4" id="KW-1185">Reference proteome</keyword>